<dbReference type="Proteomes" id="UP000826661">
    <property type="component" value="Chromosome VI"/>
</dbReference>
<accession>A0A8G0LNW9</accession>
<organism evidence="2 3">
    <name type="scientific">Trichoderma simmonsii</name>
    <dbReference type="NCBI Taxonomy" id="1491479"/>
    <lineage>
        <taxon>Eukaryota</taxon>
        <taxon>Fungi</taxon>
        <taxon>Dikarya</taxon>
        <taxon>Ascomycota</taxon>
        <taxon>Pezizomycotina</taxon>
        <taxon>Sordariomycetes</taxon>
        <taxon>Hypocreomycetidae</taxon>
        <taxon>Hypocreales</taxon>
        <taxon>Hypocreaceae</taxon>
        <taxon>Trichoderma</taxon>
    </lineage>
</organism>
<dbReference type="EMBL" id="CP075869">
    <property type="protein sequence ID" value="QYT03535.1"/>
    <property type="molecule type" value="Genomic_DNA"/>
</dbReference>
<protein>
    <submittedName>
        <fullName evidence="2">Uncharacterized protein</fullName>
    </submittedName>
</protein>
<dbReference type="AlphaFoldDB" id="A0A8G0LNW9"/>
<reference evidence="2 3" key="1">
    <citation type="journal article" date="2021" name="BMC Genomics">
        <title>Telomere-to-telomere genome assembly of asparaginase-producing Trichoderma simmonsii.</title>
        <authorList>
            <person name="Chung D."/>
            <person name="Kwon Y.M."/>
            <person name="Yang Y."/>
        </authorList>
    </citation>
    <scope>NUCLEOTIDE SEQUENCE [LARGE SCALE GENOMIC DNA]</scope>
    <source>
        <strain evidence="2 3">GH-Sj1</strain>
    </source>
</reference>
<sequence>MTDPAIDGFQFILHAPNERLSKENRSKIRRHAMKVVGAARRTPNDASHREPAKYYKTHPSMDMSSLLPPMPLSGLELLVKDQGLDPLDLSSLTTVHIGPIASSLLQLDSSQLPGVLAYRQWSYFSFIPPRFGHVAALDDAFQCLVTITHSLLVPKHRQSDRVILQRYGKALQSLQKAVDEPNSRYYSEILCATGMLSIFELLNSPNGQLWYHHIAGASQIIQFRGPERFSSEFDIALLLSLGYPICAESLLNNKSCFLDDPTWIQVIENAIDDSETFTDRSPLGIRLLTLMVRVPGLAKKTYHAVAMQHSLQPRDFDAVATKVRILRSDVAAWRRDFNMTLIHATDTTKKNSTPDTDKRYELLGVALIIQILTSRMIVCVSPNDRGLLEEEVQSFATELKCLLGSVGHHRRAEFFLTQKVKIANAALVTHDDFAAAIGCDRVIEAWKLKKFDNAFGRRTSDGRTCCAQEE</sequence>
<evidence type="ECO:0000313" key="3">
    <source>
        <dbReference type="Proteomes" id="UP000826661"/>
    </source>
</evidence>
<gene>
    <name evidence="2" type="ORF">H0G86_010484</name>
</gene>
<keyword evidence="1" id="KW-0539">Nucleus</keyword>
<name>A0A8G0LNW9_9HYPO</name>
<dbReference type="InterPro" id="IPR021858">
    <property type="entry name" value="Fun_TF"/>
</dbReference>
<keyword evidence="3" id="KW-1185">Reference proteome</keyword>
<evidence type="ECO:0000313" key="2">
    <source>
        <dbReference type="EMBL" id="QYT03535.1"/>
    </source>
</evidence>
<dbReference type="PANTHER" id="PTHR38111:SF6">
    <property type="entry name" value="FINGER DOMAIN PROTEIN, PUTATIVE (AFU_ORTHOLOGUE AFUA_8G01940)-RELATED"/>
    <property type="match status" value="1"/>
</dbReference>
<dbReference type="PANTHER" id="PTHR38111">
    <property type="entry name" value="ZN(2)-C6 FUNGAL-TYPE DOMAIN-CONTAINING PROTEIN-RELATED"/>
    <property type="match status" value="1"/>
</dbReference>
<evidence type="ECO:0000256" key="1">
    <source>
        <dbReference type="ARBA" id="ARBA00023242"/>
    </source>
</evidence>
<dbReference type="Pfam" id="PF11951">
    <property type="entry name" value="Fungal_trans_2"/>
    <property type="match status" value="1"/>
</dbReference>
<dbReference type="InterPro" id="IPR053178">
    <property type="entry name" value="Osmoadaptation_assoc"/>
</dbReference>
<proteinExistence type="predicted"/>